<dbReference type="NCBIfam" id="TIGR02246">
    <property type="entry name" value="SgcJ/EcaC family oxidoreductase"/>
    <property type="match status" value="1"/>
</dbReference>
<protein>
    <recommendedName>
        <fullName evidence="1">SnoaL-like domain-containing protein</fullName>
    </recommendedName>
</protein>
<gene>
    <name evidence="2" type="ORF">SAMN05421874_119101</name>
</gene>
<dbReference type="AlphaFoldDB" id="A0A1G9J4B1"/>
<feature type="domain" description="SnoaL-like" evidence="1">
    <location>
        <begin position="10"/>
        <end position="120"/>
    </location>
</feature>
<dbReference type="InterPro" id="IPR032710">
    <property type="entry name" value="NTF2-like_dom_sf"/>
</dbReference>
<dbReference type="RefSeq" id="WP_090770113.1">
    <property type="nucleotide sequence ID" value="NZ_FNFB01000019.1"/>
</dbReference>
<proteinExistence type="predicted"/>
<keyword evidence="3" id="KW-1185">Reference proteome</keyword>
<dbReference type="Gene3D" id="3.10.450.50">
    <property type="match status" value="1"/>
</dbReference>
<dbReference type="Proteomes" id="UP000198683">
    <property type="component" value="Unassembled WGS sequence"/>
</dbReference>
<sequence>MSTKIREEITRLMQRMTDTWNAGDAAGYAALFTPDADYITFFGLHLKGRQAIEETHRALFRTPIKLDESDTEPSVRLLSDDVALVITAGASSVDGVPDPARDSVITLTAVRAEEGWRFASFQNTRVGRP</sequence>
<dbReference type="SUPFAM" id="SSF54427">
    <property type="entry name" value="NTF2-like"/>
    <property type="match status" value="1"/>
</dbReference>
<evidence type="ECO:0000313" key="2">
    <source>
        <dbReference type="EMBL" id="SDL32145.1"/>
    </source>
</evidence>
<evidence type="ECO:0000313" key="3">
    <source>
        <dbReference type="Proteomes" id="UP000198683"/>
    </source>
</evidence>
<dbReference type="STRING" id="683260.SAMN05421874_119101"/>
<dbReference type="InterPro" id="IPR037401">
    <property type="entry name" value="SnoaL-like"/>
</dbReference>
<accession>A0A1G9J4B1</accession>
<name>A0A1G9J4B1_9ACTN</name>
<organism evidence="2 3">
    <name type="scientific">Nonomuraea maritima</name>
    <dbReference type="NCBI Taxonomy" id="683260"/>
    <lineage>
        <taxon>Bacteria</taxon>
        <taxon>Bacillati</taxon>
        <taxon>Actinomycetota</taxon>
        <taxon>Actinomycetes</taxon>
        <taxon>Streptosporangiales</taxon>
        <taxon>Streptosporangiaceae</taxon>
        <taxon>Nonomuraea</taxon>
    </lineage>
</organism>
<evidence type="ECO:0000259" key="1">
    <source>
        <dbReference type="Pfam" id="PF13474"/>
    </source>
</evidence>
<dbReference type="Pfam" id="PF13474">
    <property type="entry name" value="SnoaL_3"/>
    <property type="match status" value="1"/>
</dbReference>
<dbReference type="EMBL" id="FNFB01000019">
    <property type="protein sequence ID" value="SDL32145.1"/>
    <property type="molecule type" value="Genomic_DNA"/>
</dbReference>
<dbReference type="OrthoDB" id="582586at2"/>
<reference evidence="2 3" key="1">
    <citation type="submission" date="2016-10" db="EMBL/GenBank/DDBJ databases">
        <authorList>
            <person name="de Groot N.N."/>
        </authorList>
    </citation>
    <scope>NUCLEOTIDE SEQUENCE [LARGE SCALE GENOMIC DNA]</scope>
    <source>
        <strain evidence="2 3">CGMCC 4.5681</strain>
    </source>
</reference>
<dbReference type="InterPro" id="IPR011944">
    <property type="entry name" value="Steroid_delta5-4_isomerase"/>
</dbReference>